<protein>
    <submittedName>
        <fullName evidence="1">Uncharacterized protein</fullName>
    </submittedName>
</protein>
<gene>
    <name evidence="1" type="ORF">AYJ54_08505</name>
</gene>
<name>A0A176YUU7_9BRAD</name>
<keyword evidence="2" id="KW-1185">Reference proteome</keyword>
<dbReference type="EMBL" id="LUUB01000048">
    <property type="protein sequence ID" value="OAF11446.1"/>
    <property type="molecule type" value="Genomic_DNA"/>
</dbReference>
<evidence type="ECO:0000313" key="2">
    <source>
        <dbReference type="Proteomes" id="UP000076959"/>
    </source>
</evidence>
<dbReference type="OrthoDB" id="8255268at2"/>
<evidence type="ECO:0000313" key="1">
    <source>
        <dbReference type="EMBL" id="OAF11446.1"/>
    </source>
</evidence>
<proteinExistence type="predicted"/>
<comment type="caution">
    <text evidence="1">The sequence shown here is derived from an EMBL/GenBank/DDBJ whole genome shotgun (WGS) entry which is preliminary data.</text>
</comment>
<dbReference type="AlphaFoldDB" id="A0A176YUU7"/>
<organism evidence="1 2">
    <name type="scientific">Bradyrhizobium centrolobii</name>
    <dbReference type="NCBI Taxonomy" id="1505087"/>
    <lineage>
        <taxon>Bacteria</taxon>
        <taxon>Pseudomonadati</taxon>
        <taxon>Pseudomonadota</taxon>
        <taxon>Alphaproteobacteria</taxon>
        <taxon>Hyphomicrobiales</taxon>
        <taxon>Nitrobacteraceae</taxon>
        <taxon>Bradyrhizobium</taxon>
    </lineage>
</organism>
<dbReference type="RefSeq" id="WP_063699307.1">
    <property type="nucleotide sequence ID" value="NZ_LUUB01000048.1"/>
</dbReference>
<reference evidence="1 2" key="1">
    <citation type="submission" date="2016-03" db="EMBL/GenBank/DDBJ databases">
        <title>Draft Genome Sequence of the Strain BR 10245 (Bradyrhizobium sp.) isolated from nodules of Centrolobium paraense.</title>
        <authorList>
            <person name="Simoes-Araujo J.L.Sr."/>
            <person name="Barauna A.C."/>
            <person name="Silva K."/>
            <person name="Zilli J.E."/>
        </authorList>
    </citation>
    <scope>NUCLEOTIDE SEQUENCE [LARGE SCALE GENOMIC DNA]</scope>
    <source>
        <strain evidence="1 2">BR 10245</strain>
    </source>
</reference>
<sequence length="99" mass="11096">MSDEDLLRHRRQKLISTAEDIVPDESFELLSREFCEVASFSDDESPSDDVCLLLEENARLRALAISLSSLVGDLSDQEWSNALASADRATLNRLRPSRS</sequence>
<dbReference type="Proteomes" id="UP000076959">
    <property type="component" value="Unassembled WGS sequence"/>
</dbReference>
<accession>A0A176YUU7</accession>